<keyword evidence="2" id="KW-1185">Reference proteome</keyword>
<dbReference type="EMBL" id="CAXIEN010000223">
    <property type="protein sequence ID" value="CAL1287870.1"/>
    <property type="molecule type" value="Genomic_DNA"/>
</dbReference>
<dbReference type="Proteomes" id="UP001497382">
    <property type="component" value="Unassembled WGS sequence"/>
</dbReference>
<evidence type="ECO:0000313" key="2">
    <source>
        <dbReference type="Proteomes" id="UP001497382"/>
    </source>
</evidence>
<protein>
    <submittedName>
        <fullName evidence="1">Uncharacterized protein</fullName>
    </submittedName>
</protein>
<comment type="caution">
    <text evidence="1">The sequence shown here is derived from an EMBL/GenBank/DDBJ whole genome shotgun (WGS) entry which is preliminary data.</text>
</comment>
<gene>
    <name evidence="1" type="ORF">LARSCL_LOCUS15065</name>
</gene>
<sequence>MQEDDTDFEQPSQPQRRDWYKNDVFPIKADRDFISSPIGKPFNSFYIDLDHEESSRTPRHDIYKTNVIPSMSHNNISSPTRIMMG</sequence>
<feature type="non-terminal residue" evidence="1">
    <location>
        <position position="85"/>
    </location>
</feature>
<reference evidence="1 2" key="1">
    <citation type="submission" date="2024-04" db="EMBL/GenBank/DDBJ databases">
        <authorList>
            <person name="Rising A."/>
            <person name="Reimegard J."/>
            <person name="Sonavane S."/>
            <person name="Akerstrom W."/>
            <person name="Nylinder S."/>
            <person name="Hedman E."/>
            <person name="Kallberg Y."/>
        </authorList>
    </citation>
    <scope>NUCLEOTIDE SEQUENCE [LARGE SCALE GENOMIC DNA]</scope>
</reference>
<dbReference type="AlphaFoldDB" id="A0AAV2AW52"/>
<evidence type="ECO:0000313" key="1">
    <source>
        <dbReference type="EMBL" id="CAL1287870.1"/>
    </source>
</evidence>
<accession>A0AAV2AW52</accession>
<proteinExistence type="predicted"/>
<name>A0AAV2AW52_9ARAC</name>
<organism evidence="1 2">
    <name type="scientific">Larinioides sclopetarius</name>
    <dbReference type="NCBI Taxonomy" id="280406"/>
    <lineage>
        <taxon>Eukaryota</taxon>
        <taxon>Metazoa</taxon>
        <taxon>Ecdysozoa</taxon>
        <taxon>Arthropoda</taxon>
        <taxon>Chelicerata</taxon>
        <taxon>Arachnida</taxon>
        <taxon>Araneae</taxon>
        <taxon>Araneomorphae</taxon>
        <taxon>Entelegynae</taxon>
        <taxon>Araneoidea</taxon>
        <taxon>Araneidae</taxon>
        <taxon>Larinioides</taxon>
    </lineage>
</organism>